<evidence type="ECO:0000259" key="2">
    <source>
        <dbReference type="Pfam" id="PF07833"/>
    </source>
</evidence>
<sequence length="549" mass="60618">MSLQLSKWNAIMKCFVIVALLCSSLIWSAKPSYALSYGYASYPQGTIGLQRPDIGVRINLSEGKTPASYHFYLNDTEVAATYDPVSVKYTYRPAADLPPGNYTARLKFTFDGYEPVNIEWSFTVSANAITLSTETNKEQQDGLRAINDYRAKLGLSPVSFSDALNTAAQKHAEYLSQNKIDPIYTPVSMHEEDMSLPGAIGKTLADRIAFIGYNRSSFEDVAYQKTSLVEAIDGLFDAPYHRSPFMVPSLVEIGIYKSGNFHVIEFGYADSGPELTVSPSSNDLYVPTAFDGHETPDPIRMHTGTDYPVGYPIMASVNGTGVQKVNLLDAKLVDESGSNVPLLQNDPSSDDHLSNEVILMPAKPLQLDTSYTASVKLTAVMKDGSTMPFEKEWTFRTEPKDGLGVLKLHQDAVAYTSQMKNFGLNRSHTVSFGLDDTKYLLDMIPFPMQQTPYIEDGTSYLYIRDLASALGATVEWDDANKAAIYKKKDKTIVFYTNRNAYAVNGVEHTTDSAAKLVHETTMIPVRLLSETLGAKVGYVDSTRTVNISY</sequence>
<proteinExistence type="predicted"/>
<dbReference type="InterPro" id="IPR012854">
    <property type="entry name" value="Cu_amine_oxidase-like_N"/>
</dbReference>
<dbReference type="Pfam" id="PF00188">
    <property type="entry name" value="CAP"/>
    <property type="match status" value="1"/>
</dbReference>
<organism evidence="3 4">
    <name type="scientific">Paenibacillus aestuarii</name>
    <dbReference type="NCBI Taxonomy" id="516965"/>
    <lineage>
        <taxon>Bacteria</taxon>
        <taxon>Bacillati</taxon>
        <taxon>Bacillota</taxon>
        <taxon>Bacilli</taxon>
        <taxon>Bacillales</taxon>
        <taxon>Paenibacillaceae</taxon>
        <taxon>Paenibacillus</taxon>
    </lineage>
</organism>
<dbReference type="Pfam" id="PF07833">
    <property type="entry name" value="Cu_amine_oxidN1"/>
    <property type="match status" value="1"/>
</dbReference>
<dbReference type="InterPro" id="IPR014044">
    <property type="entry name" value="CAP_dom"/>
</dbReference>
<comment type="caution">
    <text evidence="3">The sequence shown here is derived from an EMBL/GenBank/DDBJ whole genome shotgun (WGS) entry which is preliminary data.</text>
</comment>
<name>A0ABW0K3V9_9BACL</name>
<feature type="domain" description="SCP" evidence="1">
    <location>
        <begin position="143"/>
        <end position="258"/>
    </location>
</feature>
<dbReference type="Gene3D" id="3.40.33.10">
    <property type="entry name" value="CAP"/>
    <property type="match status" value="1"/>
</dbReference>
<accession>A0ABW0K3V9</accession>
<dbReference type="SUPFAM" id="SSF55797">
    <property type="entry name" value="PR-1-like"/>
    <property type="match status" value="1"/>
</dbReference>
<feature type="domain" description="Copper amine oxidase-like N-terminal" evidence="2">
    <location>
        <begin position="444"/>
        <end position="547"/>
    </location>
</feature>
<dbReference type="CDD" id="cd05379">
    <property type="entry name" value="CAP_bacterial"/>
    <property type="match status" value="1"/>
</dbReference>
<dbReference type="EMBL" id="JBHSMJ010000009">
    <property type="protein sequence ID" value="MFC5448050.1"/>
    <property type="molecule type" value="Genomic_DNA"/>
</dbReference>
<evidence type="ECO:0000313" key="3">
    <source>
        <dbReference type="EMBL" id="MFC5448050.1"/>
    </source>
</evidence>
<evidence type="ECO:0000313" key="4">
    <source>
        <dbReference type="Proteomes" id="UP001596044"/>
    </source>
</evidence>
<evidence type="ECO:0000259" key="1">
    <source>
        <dbReference type="Pfam" id="PF00188"/>
    </source>
</evidence>
<protein>
    <submittedName>
        <fullName evidence="3">Stalk domain-containing protein</fullName>
    </submittedName>
</protein>
<dbReference type="InterPro" id="IPR036582">
    <property type="entry name" value="Mao_N_sf"/>
</dbReference>
<dbReference type="Proteomes" id="UP001596044">
    <property type="component" value="Unassembled WGS sequence"/>
</dbReference>
<gene>
    <name evidence="3" type="ORF">ACFPOG_07245</name>
</gene>
<reference evidence="4" key="1">
    <citation type="journal article" date="2019" name="Int. J. Syst. Evol. Microbiol.">
        <title>The Global Catalogue of Microorganisms (GCM) 10K type strain sequencing project: providing services to taxonomists for standard genome sequencing and annotation.</title>
        <authorList>
            <consortium name="The Broad Institute Genomics Platform"/>
            <consortium name="The Broad Institute Genome Sequencing Center for Infectious Disease"/>
            <person name="Wu L."/>
            <person name="Ma J."/>
        </authorList>
    </citation>
    <scope>NUCLEOTIDE SEQUENCE [LARGE SCALE GENOMIC DNA]</scope>
    <source>
        <strain evidence="4">KACC 11904</strain>
    </source>
</reference>
<dbReference type="InterPro" id="IPR035940">
    <property type="entry name" value="CAP_sf"/>
</dbReference>
<dbReference type="SUPFAM" id="SSF55383">
    <property type="entry name" value="Copper amine oxidase, domain N"/>
    <property type="match status" value="2"/>
</dbReference>
<dbReference type="Gene3D" id="3.30.457.10">
    <property type="entry name" value="Copper amine oxidase-like, N-terminal domain"/>
    <property type="match status" value="1"/>
</dbReference>
<dbReference type="RefSeq" id="WP_270881248.1">
    <property type="nucleotide sequence ID" value="NZ_JAQFVF010000048.1"/>
</dbReference>
<keyword evidence="4" id="KW-1185">Reference proteome</keyword>